<evidence type="ECO:0000256" key="1">
    <source>
        <dbReference type="ARBA" id="ARBA00004496"/>
    </source>
</evidence>
<feature type="domain" description="RecX first three-helical" evidence="7">
    <location>
        <begin position="6"/>
        <end position="43"/>
    </location>
</feature>
<dbReference type="Gene3D" id="1.10.10.10">
    <property type="entry name" value="Winged helix-like DNA-binding domain superfamily/Winged helix DNA-binding domain"/>
    <property type="match status" value="2"/>
</dbReference>
<dbReference type="HAMAP" id="MF_01114">
    <property type="entry name" value="RecX"/>
    <property type="match status" value="1"/>
</dbReference>
<dbReference type="GO" id="GO:0005737">
    <property type="term" value="C:cytoplasm"/>
    <property type="evidence" value="ECO:0007669"/>
    <property type="project" value="UniProtKB-SubCell"/>
</dbReference>
<dbReference type="Proteomes" id="UP000007030">
    <property type="component" value="Chromosome"/>
</dbReference>
<feature type="domain" description="RecX second three-helical" evidence="6">
    <location>
        <begin position="51"/>
        <end position="90"/>
    </location>
</feature>
<dbReference type="InterPro" id="IPR036388">
    <property type="entry name" value="WH-like_DNA-bd_sf"/>
</dbReference>
<dbReference type="EMBL" id="CP002630">
    <property type="protein sequence ID" value="AEB11894.1"/>
    <property type="molecule type" value="Genomic_DNA"/>
</dbReference>
<dbReference type="InterPro" id="IPR053926">
    <property type="entry name" value="RecX_HTH_1st"/>
</dbReference>
<organism evidence="8 9">
    <name type="scientific">Marinithermus hydrothermalis (strain DSM 14884 / JCM 11576 / T1)</name>
    <dbReference type="NCBI Taxonomy" id="869210"/>
    <lineage>
        <taxon>Bacteria</taxon>
        <taxon>Thermotogati</taxon>
        <taxon>Deinococcota</taxon>
        <taxon>Deinococci</taxon>
        <taxon>Thermales</taxon>
        <taxon>Thermaceae</taxon>
        <taxon>Marinithermus</taxon>
    </lineage>
</organism>
<dbReference type="InterPro" id="IPR003783">
    <property type="entry name" value="Regulatory_RecX"/>
</dbReference>
<dbReference type="eggNOG" id="COG2137">
    <property type="taxonomic scope" value="Bacteria"/>
</dbReference>
<gene>
    <name evidence="5" type="primary">recX</name>
    <name evidence="8" type="ordered locus">Marky_1153</name>
</gene>
<dbReference type="HOGENOM" id="CLU_066607_3_3_0"/>
<dbReference type="Pfam" id="PF02631">
    <property type="entry name" value="RecX_HTH2"/>
    <property type="match status" value="1"/>
</dbReference>
<dbReference type="PANTHER" id="PTHR33602">
    <property type="entry name" value="REGULATORY PROTEIN RECX FAMILY PROTEIN"/>
    <property type="match status" value="1"/>
</dbReference>
<evidence type="ECO:0000256" key="5">
    <source>
        <dbReference type="HAMAP-Rule" id="MF_01114"/>
    </source>
</evidence>
<dbReference type="OrthoDB" id="26279at2"/>
<dbReference type="GO" id="GO:0006282">
    <property type="term" value="P:regulation of DNA repair"/>
    <property type="evidence" value="ECO:0007669"/>
    <property type="project" value="UniProtKB-UniRule"/>
</dbReference>
<proteinExistence type="inferred from homology"/>
<dbReference type="PANTHER" id="PTHR33602:SF1">
    <property type="entry name" value="REGULATORY PROTEIN RECX FAMILY PROTEIN"/>
    <property type="match status" value="1"/>
</dbReference>
<evidence type="ECO:0000256" key="3">
    <source>
        <dbReference type="ARBA" id="ARBA00018111"/>
    </source>
</evidence>
<evidence type="ECO:0000313" key="8">
    <source>
        <dbReference type="EMBL" id="AEB11894.1"/>
    </source>
</evidence>
<evidence type="ECO:0000256" key="2">
    <source>
        <dbReference type="ARBA" id="ARBA00009695"/>
    </source>
</evidence>
<accession>F2NP93</accession>
<keyword evidence="9" id="KW-1185">Reference proteome</keyword>
<comment type="function">
    <text evidence="5">Modulates RecA activity.</text>
</comment>
<dbReference type="InterPro" id="IPR053924">
    <property type="entry name" value="RecX_HTH_2nd"/>
</dbReference>
<protein>
    <recommendedName>
        <fullName evidence="3 5">Regulatory protein RecX</fullName>
    </recommendedName>
</protein>
<dbReference type="AlphaFoldDB" id="F2NP93"/>
<keyword evidence="4 5" id="KW-0963">Cytoplasm</keyword>
<dbReference type="RefSeq" id="WP_013703941.1">
    <property type="nucleotide sequence ID" value="NC_015387.1"/>
</dbReference>
<dbReference type="STRING" id="869210.Marky_1153"/>
<sequence length="147" mass="16929">MNEREALDYALRLLSRRMLAERELERRLLKRASPEVVARVLARVRAWGYVDDRAYAEAFVRARAGRWGERKLYQALRARGVAPEAIEAALEASRGDPVAEATHLLRRHAWRHQGDKARAVRYLVRKGYPLGVALEAFERLQLEPEEG</sequence>
<name>F2NP93_MARHT</name>
<evidence type="ECO:0000259" key="6">
    <source>
        <dbReference type="Pfam" id="PF02631"/>
    </source>
</evidence>
<dbReference type="Pfam" id="PF21982">
    <property type="entry name" value="RecX_HTH1"/>
    <property type="match status" value="1"/>
</dbReference>
<evidence type="ECO:0000259" key="7">
    <source>
        <dbReference type="Pfam" id="PF21982"/>
    </source>
</evidence>
<reference evidence="8 9" key="1">
    <citation type="journal article" date="2012" name="Stand. Genomic Sci.">
        <title>Complete genome sequence of the aerobic, heterotroph Marinithermus hydrothermalis type strain (T1(T)) from a deep-sea hydrothermal vent chimney.</title>
        <authorList>
            <person name="Copeland A."/>
            <person name="Gu W."/>
            <person name="Yasawong M."/>
            <person name="Lapidus A."/>
            <person name="Lucas S."/>
            <person name="Deshpande S."/>
            <person name="Pagani I."/>
            <person name="Tapia R."/>
            <person name="Cheng J.F."/>
            <person name="Goodwin L.A."/>
            <person name="Pitluck S."/>
            <person name="Liolios K."/>
            <person name="Ivanova N."/>
            <person name="Mavromatis K."/>
            <person name="Mikhailova N."/>
            <person name="Pati A."/>
            <person name="Chen A."/>
            <person name="Palaniappan K."/>
            <person name="Land M."/>
            <person name="Pan C."/>
            <person name="Brambilla E.M."/>
            <person name="Rohde M."/>
            <person name="Tindall B.J."/>
            <person name="Sikorski J."/>
            <person name="Goker M."/>
            <person name="Detter J.C."/>
            <person name="Bristow J."/>
            <person name="Eisen J.A."/>
            <person name="Markowitz V."/>
            <person name="Hugenholtz P."/>
            <person name="Kyrpides N.C."/>
            <person name="Klenk H.P."/>
            <person name="Woyke T."/>
        </authorList>
    </citation>
    <scope>NUCLEOTIDE SEQUENCE [LARGE SCALE GENOMIC DNA]</scope>
    <source>
        <strain evidence="9">DSM 14884 / JCM 11576 / T1</strain>
    </source>
</reference>
<comment type="similarity">
    <text evidence="2 5">Belongs to the RecX family.</text>
</comment>
<comment type="subcellular location">
    <subcellularLocation>
        <location evidence="1 5">Cytoplasm</location>
    </subcellularLocation>
</comment>
<evidence type="ECO:0000313" key="9">
    <source>
        <dbReference type="Proteomes" id="UP000007030"/>
    </source>
</evidence>
<evidence type="ECO:0000256" key="4">
    <source>
        <dbReference type="ARBA" id="ARBA00022490"/>
    </source>
</evidence>
<dbReference type="KEGG" id="mhd:Marky_1153"/>